<dbReference type="ExpressionAtlas" id="A0A0Q3EH91">
    <property type="expression patterns" value="baseline"/>
</dbReference>
<dbReference type="EnsemblPlants" id="KQJ85684">
    <property type="protein sequence ID" value="KQJ85684"/>
    <property type="gene ID" value="BRADI_4g00996v3"/>
</dbReference>
<evidence type="ECO:0000313" key="1">
    <source>
        <dbReference type="EMBL" id="KQJ85684.2"/>
    </source>
</evidence>
<accession>A0A0Q3EH91</accession>
<organism evidence="1">
    <name type="scientific">Brachypodium distachyon</name>
    <name type="common">Purple false brome</name>
    <name type="synonym">Trachynia distachya</name>
    <dbReference type="NCBI Taxonomy" id="15368"/>
    <lineage>
        <taxon>Eukaryota</taxon>
        <taxon>Viridiplantae</taxon>
        <taxon>Streptophyta</taxon>
        <taxon>Embryophyta</taxon>
        <taxon>Tracheophyta</taxon>
        <taxon>Spermatophyta</taxon>
        <taxon>Magnoliopsida</taxon>
        <taxon>Liliopsida</taxon>
        <taxon>Poales</taxon>
        <taxon>Poaceae</taxon>
        <taxon>BOP clade</taxon>
        <taxon>Pooideae</taxon>
        <taxon>Stipodae</taxon>
        <taxon>Brachypodieae</taxon>
        <taxon>Brachypodium</taxon>
    </lineage>
</organism>
<keyword evidence="3" id="KW-1185">Reference proteome</keyword>
<dbReference type="AlphaFoldDB" id="A0A0Q3EH91"/>
<dbReference type="Gramene" id="KQJ85684">
    <property type="protein sequence ID" value="KQJ85684"/>
    <property type="gene ID" value="BRADI_4g00996v3"/>
</dbReference>
<gene>
    <name evidence="1" type="ORF">BRADI_4g00996v3</name>
</gene>
<evidence type="ECO:0000313" key="3">
    <source>
        <dbReference type="Proteomes" id="UP000008810"/>
    </source>
</evidence>
<dbReference type="InParanoid" id="A0A0Q3EH91"/>
<reference evidence="1 2" key="1">
    <citation type="journal article" date="2010" name="Nature">
        <title>Genome sequencing and analysis of the model grass Brachypodium distachyon.</title>
        <authorList>
            <consortium name="International Brachypodium Initiative"/>
        </authorList>
    </citation>
    <scope>NUCLEOTIDE SEQUENCE [LARGE SCALE GENOMIC DNA]</scope>
    <source>
        <strain evidence="1 2">Bd21</strain>
    </source>
</reference>
<reference evidence="2" key="3">
    <citation type="submission" date="2018-08" db="UniProtKB">
        <authorList>
            <consortium name="EnsemblPlants"/>
        </authorList>
    </citation>
    <scope>IDENTIFICATION</scope>
    <source>
        <strain evidence="2">cv. Bd21</strain>
    </source>
</reference>
<evidence type="ECO:0000313" key="2">
    <source>
        <dbReference type="EnsemblPlants" id="KQJ85684"/>
    </source>
</evidence>
<dbReference type="EMBL" id="CM000883">
    <property type="protein sequence ID" value="KQJ85684.2"/>
    <property type="molecule type" value="Genomic_DNA"/>
</dbReference>
<reference evidence="1" key="2">
    <citation type="submission" date="2017-06" db="EMBL/GenBank/DDBJ databases">
        <title>WGS assembly of Brachypodium distachyon.</title>
        <authorList>
            <consortium name="The International Brachypodium Initiative"/>
            <person name="Lucas S."/>
            <person name="Harmon-Smith M."/>
            <person name="Lail K."/>
            <person name="Tice H."/>
            <person name="Grimwood J."/>
            <person name="Bruce D."/>
            <person name="Barry K."/>
            <person name="Shu S."/>
            <person name="Lindquist E."/>
            <person name="Wang M."/>
            <person name="Pitluck S."/>
            <person name="Vogel J.P."/>
            <person name="Garvin D.F."/>
            <person name="Mockler T.C."/>
            <person name="Schmutz J."/>
            <person name="Rokhsar D."/>
            <person name="Bevan M.W."/>
        </authorList>
    </citation>
    <scope>NUCLEOTIDE SEQUENCE</scope>
    <source>
        <strain evidence="1">Bd21</strain>
    </source>
</reference>
<dbReference type="Proteomes" id="UP000008810">
    <property type="component" value="Chromosome 4"/>
</dbReference>
<name>A0A0Q3EH91_BRADI</name>
<sequence length="96" mass="10706">MCSFLSSSSHIVSHQGRHDAPGSCPALPSAQSTCPSRTRVRFPHSISLLVGRTTLRRRMLSKMEEYAKRLPSGYKSFVVCLLRKLLGKDDSIVFLI</sequence>
<proteinExistence type="predicted"/>
<protein>
    <submittedName>
        <fullName evidence="1 2">Uncharacterized protein</fullName>
    </submittedName>
</protein>